<dbReference type="InterPro" id="IPR001173">
    <property type="entry name" value="Glyco_trans_2-like"/>
</dbReference>
<accession>A0ABT3P5L3</accession>
<protein>
    <submittedName>
        <fullName evidence="2">Glycosyltransferase</fullName>
    </submittedName>
</protein>
<keyword evidence="3" id="KW-1185">Reference proteome</keyword>
<comment type="caution">
    <text evidence="2">The sequence shown here is derived from an EMBL/GenBank/DDBJ whole genome shotgun (WGS) entry which is preliminary data.</text>
</comment>
<evidence type="ECO:0000313" key="2">
    <source>
        <dbReference type="EMBL" id="MCW8108059.1"/>
    </source>
</evidence>
<name>A0ABT3P5L3_9ALTE</name>
<dbReference type="PANTHER" id="PTHR22916:SF3">
    <property type="entry name" value="UDP-GLCNAC:BETAGAL BETA-1,3-N-ACETYLGLUCOSAMINYLTRANSFERASE-LIKE PROTEIN 1"/>
    <property type="match status" value="1"/>
</dbReference>
<evidence type="ECO:0000259" key="1">
    <source>
        <dbReference type="Pfam" id="PF00535"/>
    </source>
</evidence>
<dbReference type="Gene3D" id="3.90.550.10">
    <property type="entry name" value="Spore Coat Polysaccharide Biosynthesis Protein SpsA, Chain A"/>
    <property type="match status" value="1"/>
</dbReference>
<feature type="domain" description="Glycosyltransferase 2-like" evidence="1">
    <location>
        <begin position="463"/>
        <end position="589"/>
    </location>
</feature>
<dbReference type="Pfam" id="PF00535">
    <property type="entry name" value="Glycos_transf_2"/>
    <property type="match status" value="1"/>
</dbReference>
<dbReference type="Proteomes" id="UP001142810">
    <property type="component" value="Unassembled WGS sequence"/>
</dbReference>
<dbReference type="PANTHER" id="PTHR22916">
    <property type="entry name" value="GLYCOSYLTRANSFERASE"/>
    <property type="match status" value="1"/>
</dbReference>
<proteinExistence type="predicted"/>
<sequence>MNKHHNHTSFKTFAQNVLGFNDVTDTELENLNGELDYSYSVNKVDEKVELLSVLSSKKGNVERSCIIKGDDETFASLVPTLLNKNVVQLDLAVNVLQSSQNHNEIKSALFDATETLRKDYGLAVYYAETLAESALTADLITFSLPQLTELAIVLGKEKELARLIADELQSLLADIVFLKSVENLRLIQQILAASSEVSYINEQLLTFSYPADESSFDAMLSIFLSVSKNVDDFKAFTGRAEWQERLQSQQVFSHTIETLSRSPVKINFITDPKRFATIWRSFDEIKHVRMLFRACYFIADSDQELLNSIDTVKLLITAFSMDDADFNVVYRDIRRSYRTICSRRQLEHILEHVDVEELSLNKWIYLFSLLQPLVEESEKLGFFTQVMLTNGIPAISSEVPLTFAAALGLKKLSNEIVNDSLLASNCTPCLPTDVDYSLKDIFSSVIEAGQTMTRSGTDKGLVSIIITTFNPDLDFFKLSLHSLALQSYQNIEVIVVDDCSEQVSSHKIAEICDSFESMQITFIRNQQNVGQYVSRNIAIRQSKGQFIAIQDDDDVSHPQRIERQVNALESECYSACFTKHVRYSDEGMLSVDDPRNLLVLGDGPASLIFRRDVLNTVGGFRAFRSRGDIDFRTRIQRMLGEQAIYHLNIPLYYMRSSLKTISSLYEYLHGDQLVYFRKRIAILSGRKANQEECGVE</sequence>
<dbReference type="CDD" id="cd00761">
    <property type="entry name" value="Glyco_tranf_GTA_type"/>
    <property type="match status" value="1"/>
</dbReference>
<reference evidence="2" key="1">
    <citation type="submission" date="2022-11" db="EMBL/GenBank/DDBJ databases">
        <title>Alteromonas sp. nov., isolated from sea water of the Qingdao.</title>
        <authorList>
            <person name="Wang Q."/>
        </authorList>
    </citation>
    <scope>NUCLEOTIDE SEQUENCE</scope>
    <source>
        <strain evidence="2">ASW11-7</strain>
    </source>
</reference>
<dbReference type="EMBL" id="JAPFRD010000006">
    <property type="protein sequence ID" value="MCW8108059.1"/>
    <property type="molecule type" value="Genomic_DNA"/>
</dbReference>
<dbReference type="SUPFAM" id="SSF53448">
    <property type="entry name" value="Nucleotide-diphospho-sugar transferases"/>
    <property type="match status" value="1"/>
</dbReference>
<organism evidence="2 3">
    <name type="scientific">Alteromonas aquimaris</name>
    <dbReference type="NCBI Taxonomy" id="2998417"/>
    <lineage>
        <taxon>Bacteria</taxon>
        <taxon>Pseudomonadati</taxon>
        <taxon>Pseudomonadota</taxon>
        <taxon>Gammaproteobacteria</taxon>
        <taxon>Alteromonadales</taxon>
        <taxon>Alteromonadaceae</taxon>
        <taxon>Alteromonas/Salinimonas group</taxon>
        <taxon>Alteromonas</taxon>
    </lineage>
</organism>
<gene>
    <name evidence="2" type="ORF">OPS25_06065</name>
</gene>
<dbReference type="InterPro" id="IPR029044">
    <property type="entry name" value="Nucleotide-diphossugar_trans"/>
</dbReference>
<evidence type="ECO:0000313" key="3">
    <source>
        <dbReference type="Proteomes" id="UP001142810"/>
    </source>
</evidence>
<dbReference type="RefSeq" id="WP_265616754.1">
    <property type="nucleotide sequence ID" value="NZ_JAPFRD010000006.1"/>
</dbReference>